<evidence type="ECO:0000313" key="2">
    <source>
        <dbReference type="EMBL" id="RAQ96830.1"/>
    </source>
</evidence>
<feature type="transmembrane region" description="Helical" evidence="1">
    <location>
        <begin position="454"/>
        <end position="472"/>
    </location>
</feature>
<comment type="caution">
    <text evidence="2">The sequence shown here is derived from an EMBL/GenBank/DDBJ whole genome shotgun (WGS) entry which is preliminary data.</text>
</comment>
<feature type="transmembrane region" description="Helical" evidence="1">
    <location>
        <begin position="192"/>
        <end position="207"/>
    </location>
</feature>
<feature type="transmembrane region" description="Helical" evidence="1">
    <location>
        <begin position="12"/>
        <end position="30"/>
    </location>
</feature>
<dbReference type="AlphaFoldDB" id="A0A328VM00"/>
<reference evidence="2 3" key="1">
    <citation type="submission" date="2016-08" db="EMBL/GenBank/DDBJ databases">
        <title>Analysis of Carbohydrate Active Enzymes in Thermogemmatispora T81 Reveals Carbohydrate Degradation Ability.</title>
        <authorList>
            <person name="Tomazini A."/>
            <person name="Lal S."/>
            <person name="Stott M."/>
            <person name="Henrissat B."/>
            <person name="Polikarpov I."/>
            <person name="Sparling R."/>
            <person name="Levin D.B."/>
        </authorList>
    </citation>
    <scope>NUCLEOTIDE SEQUENCE [LARGE SCALE GENOMIC DNA]</scope>
    <source>
        <strain evidence="2 3">T81</strain>
    </source>
</reference>
<dbReference type="EMBL" id="MCIF01000002">
    <property type="protein sequence ID" value="RAQ96830.1"/>
    <property type="molecule type" value="Genomic_DNA"/>
</dbReference>
<proteinExistence type="predicted"/>
<keyword evidence="3" id="KW-1185">Reference proteome</keyword>
<dbReference type="InterPro" id="IPR018650">
    <property type="entry name" value="STSV1_Orf64"/>
</dbReference>
<feature type="transmembrane region" description="Helical" evidence="1">
    <location>
        <begin position="214"/>
        <end position="236"/>
    </location>
</feature>
<dbReference type="Proteomes" id="UP000248706">
    <property type="component" value="Unassembled WGS sequence"/>
</dbReference>
<sequence>MKLFNLRVQTWLAWGLVVLATVIYFLEMSHQAVLRYDTFKATAFDLGNYDQAIWNTLHGRPFQFTNQAIDWYGPPTRLGVHFEPILLLLALLYLIRSDPRTLLVFQTLVLALGAFPVFLLARYYLPRWPLLAALFVVAYLLAPALLGLNIFDFHAVSLATPLLLYALLALTYRRYVLLVLCCFLAASCKEDVPLAVGLLGLLMIWRYRLPRLGLALFIGGFLWSALAFGVIIPHFFPGQQANNFWYRYETLGSSPGAAIVNLLLHPWLLFTTFLTVERFYYLASLIRNTGFLALLAPEWLIPTLPSLAVNVLNTDPALYSGVYHYNASIIPFAVMAGIIGLRRFLALWARWRGEPLPPLELMVPERRQEAVRDGQSGTSEGESAAAGKHVWPAWLARFLSTERGQVLQAWGRNWYLRLRKLALRLLQPAWWSRHWQRFCARMIPLARQINLTRLQWYAMLWILLLIGVNYVAEAPVLNSFWADHEPGPREQHIEQLLAMIPPDASVSAGDNLNPHLSERQRLAVFPSFTGTIDGKQYTVDYIIVDLNAVFPEDRASTIEILNRLTASGQFRLIARAEGVVLLKRNSSQ</sequence>
<feature type="transmembrane region" description="Helical" evidence="1">
    <location>
        <begin position="163"/>
        <end position="186"/>
    </location>
</feature>
<dbReference type="OrthoDB" id="5240834at2"/>
<dbReference type="Pfam" id="PF09852">
    <property type="entry name" value="DUF2079"/>
    <property type="match status" value="2"/>
</dbReference>
<feature type="transmembrane region" description="Helical" evidence="1">
    <location>
        <begin position="256"/>
        <end position="276"/>
    </location>
</feature>
<organism evidence="2 3">
    <name type="scientific">Thermogemmatispora tikiterensis</name>
    <dbReference type="NCBI Taxonomy" id="1825093"/>
    <lineage>
        <taxon>Bacteria</taxon>
        <taxon>Bacillati</taxon>
        <taxon>Chloroflexota</taxon>
        <taxon>Ktedonobacteria</taxon>
        <taxon>Thermogemmatisporales</taxon>
        <taxon>Thermogemmatisporaceae</taxon>
        <taxon>Thermogemmatispora</taxon>
    </lineage>
</organism>
<dbReference type="RefSeq" id="WP_112430724.1">
    <property type="nucleotide sequence ID" value="NZ_MCIF01000002.1"/>
</dbReference>
<name>A0A328VM00_9CHLR</name>
<feature type="transmembrane region" description="Helical" evidence="1">
    <location>
        <begin position="285"/>
        <end position="302"/>
    </location>
</feature>
<accession>A0A328VM00</accession>
<evidence type="ECO:0000256" key="1">
    <source>
        <dbReference type="SAM" id="Phobius"/>
    </source>
</evidence>
<feature type="transmembrane region" description="Helical" evidence="1">
    <location>
        <begin position="322"/>
        <end position="341"/>
    </location>
</feature>
<evidence type="ECO:0000313" key="3">
    <source>
        <dbReference type="Proteomes" id="UP000248706"/>
    </source>
</evidence>
<keyword evidence="1" id="KW-0812">Transmembrane</keyword>
<evidence type="ECO:0008006" key="4">
    <source>
        <dbReference type="Google" id="ProtNLM"/>
    </source>
</evidence>
<gene>
    <name evidence="2" type="ORF">A4R35_14915</name>
</gene>
<feature type="transmembrane region" description="Helical" evidence="1">
    <location>
        <begin position="130"/>
        <end position="151"/>
    </location>
</feature>
<feature type="transmembrane region" description="Helical" evidence="1">
    <location>
        <begin position="78"/>
        <end position="95"/>
    </location>
</feature>
<protein>
    <recommendedName>
        <fullName evidence="4">DUF2079 domain-containing protein</fullName>
    </recommendedName>
</protein>
<feature type="transmembrane region" description="Helical" evidence="1">
    <location>
        <begin position="102"/>
        <end position="124"/>
    </location>
</feature>
<keyword evidence="1" id="KW-1133">Transmembrane helix</keyword>
<keyword evidence="1" id="KW-0472">Membrane</keyword>